<keyword evidence="1" id="KW-0805">Transcription regulation</keyword>
<dbReference type="PANTHER" id="PTHR43537:SF5">
    <property type="entry name" value="UXU OPERON TRANSCRIPTIONAL REGULATOR"/>
    <property type="match status" value="1"/>
</dbReference>
<evidence type="ECO:0000256" key="1">
    <source>
        <dbReference type="ARBA" id="ARBA00023015"/>
    </source>
</evidence>
<dbReference type="PANTHER" id="PTHR43537">
    <property type="entry name" value="TRANSCRIPTIONAL REGULATOR, GNTR FAMILY"/>
    <property type="match status" value="1"/>
</dbReference>
<keyword evidence="3" id="KW-0804">Transcription</keyword>
<dbReference type="InterPro" id="IPR000524">
    <property type="entry name" value="Tscrpt_reg_HTH_GntR"/>
</dbReference>
<name>A0A1X1D3L4_9GAMM</name>
<proteinExistence type="predicted"/>
<evidence type="ECO:0000313" key="6">
    <source>
        <dbReference type="Proteomes" id="UP000193558"/>
    </source>
</evidence>
<feature type="domain" description="HTH gntR-type" evidence="4">
    <location>
        <begin position="18"/>
        <end position="85"/>
    </location>
</feature>
<evidence type="ECO:0000313" key="5">
    <source>
        <dbReference type="EMBL" id="ORM71224.1"/>
    </source>
</evidence>
<dbReference type="GO" id="GO:0003677">
    <property type="term" value="F:DNA binding"/>
    <property type="evidence" value="ECO:0007669"/>
    <property type="project" value="UniProtKB-KW"/>
</dbReference>
<dbReference type="Pfam" id="PF00392">
    <property type="entry name" value="GntR"/>
    <property type="match status" value="1"/>
</dbReference>
<dbReference type="PRINTS" id="PR00035">
    <property type="entry name" value="HTHGNTR"/>
</dbReference>
<gene>
    <name evidence="5" type="ORF">HA51_04960</name>
</gene>
<dbReference type="Gene3D" id="1.10.10.10">
    <property type="entry name" value="Winged helix-like DNA-binding domain superfamily/Winged helix DNA-binding domain"/>
    <property type="match status" value="1"/>
</dbReference>
<dbReference type="Proteomes" id="UP000193558">
    <property type="component" value="Unassembled WGS sequence"/>
</dbReference>
<accession>A0A1X1D3L4</accession>
<dbReference type="SMART" id="SM00345">
    <property type="entry name" value="HTH_GNTR"/>
    <property type="match status" value="1"/>
</dbReference>
<dbReference type="InterPro" id="IPR008920">
    <property type="entry name" value="TF_FadR/GntR_C"/>
</dbReference>
<dbReference type="OrthoDB" id="8689330at2"/>
<dbReference type="PROSITE" id="PS50949">
    <property type="entry name" value="HTH_GNTR"/>
    <property type="match status" value="1"/>
</dbReference>
<organism evidence="5 6">
    <name type="scientific">Pantoea rwandensis</name>
    <dbReference type="NCBI Taxonomy" id="1076550"/>
    <lineage>
        <taxon>Bacteria</taxon>
        <taxon>Pseudomonadati</taxon>
        <taxon>Pseudomonadota</taxon>
        <taxon>Gammaproteobacteria</taxon>
        <taxon>Enterobacterales</taxon>
        <taxon>Erwiniaceae</taxon>
        <taxon>Pantoea</taxon>
    </lineage>
</organism>
<dbReference type="Pfam" id="PF07729">
    <property type="entry name" value="FCD"/>
    <property type="match status" value="1"/>
</dbReference>
<sequence length="236" mass="26632">MSSKIRDLAADPFTDPDQRLADVAFEKLEEMIVMRILPPNTMVSEQQLAAELNMGRTPIREALQRLRQIGFVEMQPRRGTMVCGTDIHQQLELLEVRRPLEELVVSCAAERATPEERELLQDLSKGIVRAAAAGDTTDYLRYNRLIHESEVRAAHNSMLSQIMAANHAQSRRFWYQHIQQNRAFEEGAKCHSTVLEQIIAGDAERARLAVKLLMEFLEGLTLSTLNKYSSGTGKGS</sequence>
<dbReference type="GO" id="GO:0003700">
    <property type="term" value="F:DNA-binding transcription factor activity"/>
    <property type="evidence" value="ECO:0007669"/>
    <property type="project" value="InterPro"/>
</dbReference>
<dbReference type="InterPro" id="IPR036388">
    <property type="entry name" value="WH-like_DNA-bd_sf"/>
</dbReference>
<keyword evidence="2" id="KW-0238">DNA-binding</keyword>
<dbReference type="InterPro" id="IPR011711">
    <property type="entry name" value="GntR_C"/>
</dbReference>
<comment type="caution">
    <text evidence="5">The sequence shown here is derived from an EMBL/GenBank/DDBJ whole genome shotgun (WGS) entry which is preliminary data.</text>
</comment>
<dbReference type="Gene3D" id="1.20.120.530">
    <property type="entry name" value="GntR ligand-binding domain-like"/>
    <property type="match status" value="1"/>
</dbReference>
<dbReference type="CDD" id="cd07377">
    <property type="entry name" value="WHTH_GntR"/>
    <property type="match status" value="1"/>
</dbReference>
<evidence type="ECO:0000256" key="2">
    <source>
        <dbReference type="ARBA" id="ARBA00023125"/>
    </source>
</evidence>
<dbReference type="SUPFAM" id="SSF46785">
    <property type="entry name" value="Winged helix' DNA-binding domain"/>
    <property type="match status" value="1"/>
</dbReference>
<protein>
    <recommendedName>
        <fullName evidence="4">HTH gntR-type domain-containing protein</fullName>
    </recommendedName>
</protein>
<dbReference type="SUPFAM" id="SSF48008">
    <property type="entry name" value="GntR ligand-binding domain-like"/>
    <property type="match status" value="1"/>
</dbReference>
<evidence type="ECO:0000259" key="4">
    <source>
        <dbReference type="PROSITE" id="PS50949"/>
    </source>
</evidence>
<dbReference type="EMBL" id="MLFR01000002">
    <property type="protein sequence ID" value="ORM71224.1"/>
    <property type="molecule type" value="Genomic_DNA"/>
</dbReference>
<reference evidence="5 6" key="1">
    <citation type="journal article" date="2017" name="Antonie Van Leeuwenhoek">
        <title>Phylogenomic resolution of the bacterial genus Pantoea and its relationship with Erwinia and Tatumella.</title>
        <authorList>
            <person name="Palmer M."/>
            <person name="Steenkamp E.T."/>
            <person name="Coetzee M.P."/>
            <person name="Chan W.Y."/>
            <person name="van Zyl E."/>
            <person name="De Maayer P."/>
            <person name="Coutinho T.A."/>
            <person name="Blom J."/>
            <person name="Smits T.H."/>
            <person name="Duffy B."/>
            <person name="Venter S.N."/>
        </authorList>
    </citation>
    <scope>NUCLEOTIDE SEQUENCE [LARGE SCALE GENOMIC DNA]</scope>
    <source>
        <strain evidence="5 6">LMG 26275</strain>
    </source>
</reference>
<dbReference type="InterPro" id="IPR036390">
    <property type="entry name" value="WH_DNA-bd_sf"/>
</dbReference>
<evidence type="ECO:0000256" key="3">
    <source>
        <dbReference type="ARBA" id="ARBA00023163"/>
    </source>
</evidence>
<dbReference type="AlphaFoldDB" id="A0A1X1D3L4"/>
<dbReference type="RefSeq" id="WP_158087363.1">
    <property type="nucleotide sequence ID" value="NZ_MLFR01000002.1"/>
</dbReference>
<dbReference type="SMART" id="SM00895">
    <property type="entry name" value="FCD"/>
    <property type="match status" value="1"/>
</dbReference>